<evidence type="ECO:0000256" key="11">
    <source>
        <dbReference type="ARBA" id="ARBA00037948"/>
    </source>
</evidence>
<comment type="similarity">
    <text evidence="11">Belongs to the snail C2H2-type zinc-finger protein family.</text>
</comment>
<dbReference type="InterPro" id="IPR050527">
    <property type="entry name" value="Snail/Krueppel_Znf"/>
</dbReference>
<dbReference type="Proteomes" id="UP000274131">
    <property type="component" value="Unassembled WGS sequence"/>
</dbReference>
<dbReference type="FunFam" id="3.30.160.60:FF:001506">
    <property type="entry name" value="Zinc finger protein"/>
    <property type="match status" value="1"/>
</dbReference>
<evidence type="ECO:0000256" key="1">
    <source>
        <dbReference type="ARBA" id="ARBA00004123"/>
    </source>
</evidence>
<dbReference type="PANTHER" id="PTHR24388:SF100">
    <property type="entry name" value="ZINC FINGER PROTEIN 423"/>
    <property type="match status" value="1"/>
</dbReference>
<gene>
    <name evidence="14" type="ORF">EVEC_LOCUS3901</name>
</gene>
<evidence type="ECO:0000256" key="8">
    <source>
        <dbReference type="ARBA" id="ARBA00023125"/>
    </source>
</evidence>
<comment type="subcellular location">
    <subcellularLocation>
        <location evidence="1">Nucleus</location>
    </subcellularLocation>
</comment>
<dbReference type="InterPro" id="IPR036236">
    <property type="entry name" value="Znf_C2H2_sf"/>
</dbReference>
<evidence type="ECO:0000256" key="2">
    <source>
        <dbReference type="ARBA" id="ARBA00006991"/>
    </source>
</evidence>
<dbReference type="OrthoDB" id="5428132at2759"/>
<reference evidence="14 15" key="2">
    <citation type="submission" date="2018-10" db="EMBL/GenBank/DDBJ databases">
        <authorList>
            <consortium name="Pathogen Informatics"/>
        </authorList>
    </citation>
    <scope>NUCLEOTIDE SEQUENCE [LARGE SCALE GENOMIC DNA]</scope>
</reference>
<keyword evidence="15" id="KW-1185">Reference proteome</keyword>
<dbReference type="Gene3D" id="3.30.160.60">
    <property type="entry name" value="Classic Zinc Finger"/>
    <property type="match status" value="3"/>
</dbReference>
<dbReference type="GO" id="GO:0000978">
    <property type="term" value="F:RNA polymerase II cis-regulatory region sequence-specific DNA binding"/>
    <property type="evidence" value="ECO:0007669"/>
    <property type="project" value="TreeGrafter"/>
</dbReference>
<accession>A0A0N4V2G9</accession>
<dbReference type="WBParaSite" id="EVEC_0000419301-mRNA-1">
    <property type="protein sequence ID" value="EVEC_0000419301-mRNA-1"/>
    <property type="gene ID" value="EVEC_0000419301"/>
</dbReference>
<evidence type="ECO:0000256" key="6">
    <source>
        <dbReference type="ARBA" id="ARBA00022833"/>
    </source>
</evidence>
<dbReference type="FunFam" id="3.30.160.60:FF:000043">
    <property type="entry name" value="Scratch family zinc finger 2"/>
    <property type="match status" value="1"/>
</dbReference>
<protein>
    <submittedName>
        <fullName evidence="16">Zinc finger protein</fullName>
    </submittedName>
</protein>
<reference evidence="16" key="1">
    <citation type="submission" date="2017-02" db="UniProtKB">
        <authorList>
            <consortium name="WormBaseParasite"/>
        </authorList>
    </citation>
    <scope>IDENTIFICATION</scope>
</reference>
<dbReference type="GO" id="GO:0005634">
    <property type="term" value="C:nucleus"/>
    <property type="evidence" value="ECO:0007669"/>
    <property type="project" value="UniProtKB-SubCell"/>
</dbReference>
<keyword evidence="7" id="KW-0805">Transcription regulation</keyword>
<keyword evidence="6" id="KW-0862">Zinc</keyword>
<evidence type="ECO:0000313" key="14">
    <source>
        <dbReference type="EMBL" id="VDD88927.1"/>
    </source>
</evidence>
<feature type="domain" description="C2H2-type" evidence="13">
    <location>
        <begin position="77"/>
        <end position="104"/>
    </location>
</feature>
<keyword evidence="8" id="KW-0238">DNA-binding</keyword>
<evidence type="ECO:0000313" key="16">
    <source>
        <dbReference type="WBParaSite" id="EVEC_0000419301-mRNA-1"/>
    </source>
</evidence>
<dbReference type="SMART" id="SM00355">
    <property type="entry name" value="ZnF_C2H2"/>
    <property type="match status" value="4"/>
</dbReference>
<evidence type="ECO:0000256" key="7">
    <source>
        <dbReference type="ARBA" id="ARBA00023015"/>
    </source>
</evidence>
<feature type="domain" description="C2H2-type" evidence="13">
    <location>
        <begin position="133"/>
        <end position="152"/>
    </location>
</feature>
<evidence type="ECO:0000313" key="15">
    <source>
        <dbReference type="Proteomes" id="UP000274131"/>
    </source>
</evidence>
<keyword evidence="3" id="KW-0479">Metal-binding</keyword>
<dbReference type="FunFam" id="3.30.160.60:FF:000207">
    <property type="entry name" value="zinc finger protein SNAI2"/>
    <property type="match status" value="1"/>
</dbReference>
<dbReference type="GO" id="GO:2000177">
    <property type="term" value="P:regulation of neural precursor cell proliferation"/>
    <property type="evidence" value="ECO:0007669"/>
    <property type="project" value="UniProtKB-ARBA"/>
</dbReference>
<evidence type="ECO:0000259" key="13">
    <source>
        <dbReference type="PROSITE" id="PS50157"/>
    </source>
</evidence>
<proteinExistence type="inferred from homology"/>
<feature type="domain" description="C2H2-type" evidence="13">
    <location>
        <begin position="105"/>
        <end position="132"/>
    </location>
</feature>
<dbReference type="PROSITE" id="PS00028">
    <property type="entry name" value="ZINC_FINGER_C2H2_1"/>
    <property type="match status" value="3"/>
</dbReference>
<evidence type="ECO:0000256" key="4">
    <source>
        <dbReference type="ARBA" id="ARBA00022737"/>
    </source>
</evidence>
<keyword evidence="4" id="KW-0677">Repeat</keyword>
<dbReference type="GO" id="GO:0000981">
    <property type="term" value="F:DNA-binding transcription factor activity, RNA polymerase II-specific"/>
    <property type="evidence" value="ECO:0007669"/>
    <property type="project" value="TreeGrafter"/>
</dbReference>
<name>A0A0N4V2G9_ENTVE</name>
<evidence type="ECO:0000256" key="5">
    <source>
        <dbReference type="ARBA" id="ARBA00022771"/>
    </source>
</evidence>
<dbReference type="PANTHER" id="PTHR24388">
    <property type="entry name" value="ZINC FINGER PROTEIN"/>
    <property type="match status" value="1"/>
</dbReference>
<comment type="similarity">
    <text evidence="2">Belongs to the krueppel C2H2-type zinc-finger protein family.</text>
</comment>
<keyword evidence="5 12" id="KW-0863">Zinc-finger</keyword>
<dbReference type="STRING" id="51028.A0A0N4V2G9"/>
<keyword evidence="10" id="KW-0539">Nucleus</keyword>
<sequence length="169" mass="19047">MWLGYGRWSQSPLKPVVTMKCPHCLQVFDSFSVLQLHLLTHRPMITNPTTSTASAKTVTVSKASSSPIPNSKSPQNCRCQICGKNFSRHWLLQGHIRTHTGEKPFKCHVCAKAFADKSNLRAHIQTHSGIKPFACDRCGKRFALKSYLSKHEESTCMRSIVKNRQLLVL</sequence>
<evidence type="ECO:0000256" key="3">
    <source>
        <dbReference type="ARBA" id="ARBA00022723"/>
    </source>
</evidence>
<organism evidence="16">
    <name type="scientific">Enterobius vermicularis</name>
    <name type="common">Human pinworm</name>
    <dbReference type="NCBI Taxonomy" id="51028"/>
    <lineage>
        <taxon>Eukaryota</taxon>
        <taxon>Metazoa</taxon>
        <taxon>Ecdysozoa</taxon>
        <taxon>Nematoda</taxon>
        <taxon>Chromadorea</taxon>
        <taxon>Rhabditida</taxon>
        <taxon>Spirurina</taxon>
        <taxon>Oxyuridomorpha</taxon>
        <taxon>Oxyuroidea</taxon>
        <taxon>Oxyuridae</taxon>
        <taxon>Enterobius</taxon>
    </lineage>
</organism>
<dbReference type="AlphaFoldDB" id="A0A0N4V2G9"/>
<dbReference type="Pfam" id="PF00096">
    <property type="entry name" value="zf-C2H2"/>
    <property type="match status" value="3"/>
</dbReference>
<dbReference type="InterPro" id="IPR013087">
    <property type="entry name" value="Znf_C2H2_type"/>
</dbReference>
<evidence type="ECO:0000256" key="12">
    <source>
        <dbReference type="PROSITE-ProRule" id="PRU00042"/>
    </source>
</evidence>
<dbReference type="GO" id="GO:0055059">
    <property type="term" value="P:asymmetric neuroblast division"/>
    <property type="evidence" value="ECO:0007669"/>
    <property type="project" value="UniProtKB-ARBA"/>
</dbReference>
<keyword evidence="9" id="KW-0804">Transcription</keyword>
<dbReference type="PROSITE" id="PS50157">
    <property type="entry name" value="ZINC_FINGER_C2H2_2"/>
    <property type="match status" value="3"/>
</dbReference>
<dbReference type="EMBL" id="UXUI01007711">
    <property type="protein sequence ID" value="VDD88927.1"/>
    <property type="molecule type" value="Genomic_DNA"/>
</dbReference>
<dbReference type="SUPFAM" id="SSF57667">
    <property type="entry name" value="beta-beta-alpha zinc fingers"/>
    <property type="match status" value="2"/>
</dbReference>
<dbReference type="GO" id="GO:0008270">
    <property type="term" value="F:zinc ion binding"/>
    <property type="evidence" value="ECO:0007669"/>
    <property type="project" value="UniProtKB-KW"/>
</dbReference>
<evidence type="ECO:0000256" key="9">
    <source>
        <dbReference type="ARBA" id="ARBA00023163"/>
    </source>
</evidence>
<evidence type="ECO:0000256" key="10">
    <source>
        <dbReference type="ARBA" id="ARBA00023242"/>
    </source>
</evidence>